<dbReference type="EMBL" id="DXAQ01000140">
    <property type="protein sequence ID" value="HIZ90147.1"/>
    <property type="molecule type" value="Genomic_DNA"/>
</dbReference>
<proteinExistence type="inferred from homology"/>
<dbReference type="PANTHER" id="PTHR21043">
    <property type="entry name" value="IOJAP SUPERFAMILY ORTHOLOG"/>
    <property type="match status" value="1"/>
</dbReference>
<dbReference type="GO" id="GO:0043023">
    <property type="term" value="F:ribosomal large subunit binding"/>
    <property type="evidence" value="ECO:0007669"/>
    <property type="project" value="TreeGrafter"/>
</dbReference>
<keyword evidence="2" id="KW-0963">Cytoplasm</keyword>
<evidence type="ECO:0000256" key="2">
    <source>
        <dbReference type="HAMAP-Rule" id="MF_01477"/>
    </source>
</evidence>
<dbReference type="HAMAP" id="MF_01477">
    <property type="entry name" value="Iojap_RsfS"/>
    <property type="match status" value="1"/>
</dbReference>
<protein>
    <recommendedName>
        <fullName evidence="2">Ribosomal silencing factor RsfS</fullName>
    </recommendedName>
</protein>
<organism evidence="3 4">
    <name type="scientific">Candidatus Mucispirillum faecigallinarum</name>
    <dbReference type="NCBI Taxonomy" id="2838699"/>
    <lineage>
        <taxon>Bacteria</taxon>
        <taxon>Pseudomonadati</taxon>
        <taxon>Deferribacterota</taxon>
        <taxon>Deferribacteres</taxon>
        <taxon>Deferribacterales</taxon>
        <taxon>Mucispirillaceae</taxon>
        <taxon>Mucispirillum</taxon>
    </lineage>
</organism>
<evidence type="ECO:0000256" key="1">
    <source>
        <dbReference type="ARBA" id="ARBA00010574"/>
    </source>
</evidence>
<dbReference type="PANTHER" id="PTHR21043:SF0">
    <property type="entry name" value="MITOCHONDRIAL ASSEMBLY OF RIBOSOMAL LARGE SUBUNIT PROTEIN 1"/>
    <property type="match status" value="1"/>
</dbReference>
<reference evidence="3" key="1">
    <citation type="journal article" date="2021" name="PeerJ">
        <title>Extensive microbial diversity within the chicken gut microbiome revealed by metagenomics and culture.</title>
        <authorList>
            <person name="Gilroy R."/>
            <person name="Ravi A."/>
            <person name="Getino M."/>
            <person name="Pursley I."/>
            <person name="Horton D.L."/>
            <person name="Alikhan N.F."/>
            <person name="Baker D."/>
            <person name="Gharbi K."/>
            <person name="Hall N."/>
            <person name="Watson M."/>
            <person name="Adriaenssens E.M."/>
            <person name="Foster-Nyarko E."/>
            <person name="Jarju S."/>
            <person name="Secka A."/>
            <person name="Antonio M."/>
            <person name="Oren A."/>
            <person name="Chaudhuri R.R."/>
            <person name="La Ragione R."/>
            <person name="Hildebrand F."/>
            <person name="Pallen M.J."/>
        </authorList>
    </citation>
    <scope>NUCLEOTIDE SEQUENCE</scope>
    <source>
        <strain evidence="3">ChiW4-1371</strain>
    </source>
</reference>
<dbReference type="GO" id="GO:0090071">
    <property type="term" value="P:negative regulation of ribosome biogenesis"/>
    <property type="evidence" value="ECO:0007669"/>
    <property type="project" value="UniProtKB-UniRule"/>
</dbReference>
<reference evidence="3" key="2">
    <citation type="submission" date="2021-04" db="EMBL/GenBank/DDBJ databases">
        <authorList>
            <person name="Gilroy R."/>
        </authorList>
    </citation>
    <scope>NUCLEOTIDE SEQUENCE</scope>
    <source>
        <strain evidence="3">ChiW4-1371</strain>
    </source>
</reference>
<dbReference type="Proteomes" id="UP000824176">
    <property type="component" value="Unassembled WGS sequence"/>
</dbReference>
<comment type="subcellular location">
    <subcellularLocation>
        <location evidence="2">Cytoplasm</location>
    </subcellularLocation>
</comment>
<dbReference type="SUPFAM" id="SSF81301">
    <property type="entry name" value="Nucleotidyltransferase"/>
    <property type="match status" value="1"/>
</dbReference>
<sequence length="110" mass="12498">MEAKELALKIKDLLDDKKGEDIVCFFIGEKSTIADYMIIATGNVDTHVKALAEYVSVELKKEDIHPVYHEGTAHGVWVCIDYGDVIVHVMRKNEREFYNLESIWGGCPKI</sequence>
<gene>
    <name evidence="2 3" type="primary">rsfS</name>
    <name evidence="3" type="ORF">H9804_09370</name>
</gene>
<dbReference type="NCBIfam" id="TIGR00090">
    <property type="entry name" value="rsfS_iojap_ybeB"/>
    <property type="match status" value="1"/>
</dbReference>
<dbReference type="Gene3D" id="3.30.460.10">
    <property type="entry name" value="Beta Polymerase, domain 2"/>
    <property type="match status" value="1"/>
</dbReference>
<dbReference type="AlphaFoldDB" id="A0A9D2GUB3"/>
<comment type="subunit">
    <text evidence="2">Interacts with ribosomal protein uL14 (rplN).</text>
</comment>
<evidence type="ECO:0000313" key="3">
    <source>
        <dbReference type="EMBL" id="HIZ90147.1"/>
    </source>
</evidence>
<dbReference type="GO" id="GO:0042256">
    <property type="term" value="P:cytosolic ribosome assembly"/>
    <property type="evidence" value="ECO:0007669"/>
    <property type="project" value="UniProtKB-UniRule"/>
</dbReference>
<accession>A0A9D2GUB3</accession>
<dbReference type="GO" id="GO:0005737">
    <property type="term" value="C:cytoplasm"/>
    <property type="evidence" value="ECO:0007669"/>
    <property type="project" value="UniProtKB-SubCell"/>
</dbReference>
<comment type="caution">
    <text evidence="3">The sequence shown here is derived from an EMBL/GenBank/DDBJ whole genome shotgun (WGS) entry which is preliminary data.</text>
</comment>
<name>A0A9D2GUB3_9BACT</name>
<evidence type="ECO:0000313" key="4">
    <source>
        <dbReference type="Proteomes" id="UP000824176"/>
    </source>
</evidence>
<keyword evidence="2" id="KW-0810">Translation regulation</keyword>
<dbReference type="GO" id="GO:0017148">
    <property type="term" value="P:negative regulation of translation"/>
    <property type="evidence" value="ECO:0007669"/>
    <property type="project" value="UniProtKB-UniRule"/>
</dbReference>
<dbReference type="Pfam" id="PF02410">
    <property type="entry name" value="RsfS"/>
    <property type="match status" value="1"/>
</dbReference>
<comment type="similarity">
    <text evidence="1 2">Belongs to the Iojap/RsfS family.</text>
</comment>
<comment type="function">
    <text evidence="2">Functions as a ribosomal silencing factor. Interacts with ribosomal protein uL14 (rplN), blocking formation of intersubunit bridge B8. Prevents association of the 30S and 50S ribosomal subunits and the formation of functional ribosomes, thus repressing translation.</text>
</comment>
<dbReference type="InterPro" id="IPR004394">
    <property type="entry name" value="Iojap/RsfS/C7orf30"/>
</dbReference>
<keyword evidence="2" id="KW-0678">Repressor</keyword>
<dbReference type="InterPro" id="IPR043519">
    <property type="entry name" value="NT_sf"/>
</dbReference>